<proteinExistence type="predicted"/>
<accession>A0ABW1KCR1</accession>
<dbReference type="InterPro" id="IPR013217">
    <property type="entry name" value="Methyltransf_12"/>
</dbReference>
<dbReference type="GO" id="GO:0032259">
    <property type="term" value="P:methylation"/>
    <property type="evidence" value="ECO:0007669"/>
    <property type="project" value="UniProtKB-KW"/>
</dbReference>
<evidence type="ECO:0000313" key="2">
    <source>
        <dbReference type="EMBL" id="MFC6019466.1"/>
    </source>
</evidence>
<dbReference type="Proteomes" id="UP001596203">
    <property type="component" value="Unassembled WGS sequence"/>
</dbReference>
<dbReference type="RefSeq" id="WP_377425419.1">
    <property type="nucleotide sequence ID" value="NZ_JBHSPR010000020.1"/>
</dbReference>
<evidence type="ECO:0000259" key="1">
    <source>
        <dbReference type="Pfam" id="PF08242"/>
    </source>
</evidence>
<feature type="domain" description="Methyltransferase type 12" evidence="1">
    <location>
        <begin position="120"/>
        <end position="218"/>
    </location>
</feature>
<dbReference type="GO" id="GO:0008168">
    <property type="term" value="F:methyltransferase activity"/>
    <property type="evidence" value="ECO:0007669"/>
    <property type="project" value="UniProtKB-KW"/>
</dbReference>
<dbReference type="SUPFAM" id="SSF53335">
    <property type="entry name" value="S-adenosyl-L-methionine-dependent methyltransferases"/>
    <property type="match status" value="1"/>
</dbReference>
<dbReference type="EMBL" id="JBHSPR010000020">
    <property type="protein sequence ID" value="MFC6019466.1"/>
    <property type="molecule type" value="Genomic_DNA"/>
</dbReference>
<evidence type="ECO:0000313" key="3">
    <source>
        <dbReference type="Proteomes" id="UP001596203"/>
    </source>
</evidence>
<name>A0ABW1KCR1_9ACTN</name>
<keyword evidence="2" id="KW-0808">Transferase</keyword>
<sequence length="270" mass="29745">MSFAARPHEPQRPIWLCRACARPWPCPIARARLTIEYAADPVALHVYLGTVLQDAIDDLYRLNPQPGPDPAAMYARFLAWARPRLRMIGAYSPVVVGSAIPERLRWAVQTMDVAPGDHLLEIGCGTGVAISLVCDRLVDGTITAIDRSASAIRQAEQRNLRYVSTGRAVIRLGTLEDSDLDGERFDKIFAVNVNLFWVRSPARELAIVKRLLKPTGRLYLCYEPPGADRAAELAQRLPVVLAEHGFDSNTVTSTTTRSGSLLCVTGSVER</sequence>
<keyword evidence="3" id="KW-1185">Reference proteome</keyword>
<dbReference type="Pfam" id="PF08242">
    <property type="entry name" value="Methyltransf_12"/>
    <property type="match status" value="1"/>
</dbReference>
<keyword evidence="2" id="KW-0489">Methyltransferase</keyword>
<dbReference type="CDD" id="cd02440">
    <property type="entry name" value="AdoMet_MTases"/>
    <property type="match status" value="1"/>
</dbReference>
<gene>
    <name evidence="2" type="ORF">ACFP2T_25065</name>
</gene>
<dbReference type="PANTHER" id="PTHR43464:SF92">
    <property type="entry name" value="SLR1071 PROTEIN"/>
    <property type="match status" value="1"/>
</dbReference>
<reference evidence="3" key="1">
    <citation type="journal article" date="2019" name="Int. J. Syst. Evol. Microbiol.">
        <title>The Global Catalogue of Microorganisms (GCM) 10K type strain sequencing project: providing services to taxonomists for standard genome sequencing and annotation.</title>
        <authorList>
            <consortium name="The Broad Institute Genomics Platform"/>
            <consortium name="The Broad Institute Genome Sequencing Center for Infectious Disease"/>
            <person name="Wu L."/>
            <person name="Ma J."/>
        </authorList>
    </citation>
    <scope>NUCLEOTIDE SEQUENCE [LARGE SCALE GENOMIC DNA]</scope>
    <source>
        <strain evidence="3">ZS-35-S2</strain>
    </source>
</reference>
<dbReference type="Gene3D" id="3.40.50.150">
    <property type="entry name" value="Vaccinia Virus protein VP39"/>
    <property type="match status" value="1"/>
</dbReference>
<organism evidence="2 3">
    <name type="scientific">Plantactinospora solaniradicis</name>
    <dbReference type="NCBI Taxonomy" id="1723736"/>
    <lineage>
        <taxon>Bacteria</taxon>
        <taxon>Bacillati</taxon>
        <taxon>Actinomycetota</taxon>
        <taxon>Actinomycetes</taxon>
        <taxon>Micromonosporales</taxon>
        <taxon>Micromonosporaceae</taxon>
        <taxon>Plantactinospora</taxon>
    </lineage>
</organism>
<dbReference type="PANTHER" id="PTHR43464">
    <property type="entry name" value="METHYLTRANSFERASE"/>
    <property type="match status" value="1"/>
</dbReference>
<dbReference type="EC" id="2.1.1.-" evidence="2"/>
<dbReference type="InterPro" id="IPR029063">
    <property type="entry name" value="SAM-dependent_MTases_sf"/>
</dbReference>
<protein>
    <submittedName>
        <fullName evidence="2">Class I SAM-dependent methyltransferase</fullName>
        <ecNumber evidence="2">2.1.1.-</ecNumber>
    </submittedName>
</protein>
<comment type="caution">
    <text evidence="2">The sequence shown here is derived from an EMBL/GenBank/DDBJ whole genome shotgun (WGS) entry which is preliminary data.</text>
</comment>